<name>A0A445MVF2_9BACT</name>
<protein>
    <submittedName>
        <fullName evidence="1">Uncharacterized protein</fullName>
    </submittedName>
</protein>
<dbReference type="AlphaFoldDB" id="A0A445MVF2"/>
<reference evidence="1" key="1">
    <citation type="submission" date="2018-01" db="EMBL/GenBank/DDBJ databases">
        <authorList>
            <person name="Regsiter A."/>
            <person name="William W."/>
        </authorList>
    </citation>
    <scope>NUCLEOTIDE SEQUENCE</scope>
    <source>
        <strain evidence="1">TRIP AH-1</strain>
    </source>
</reference>
<evidence type="ECO:0000313" key="1">
    <source>
        <dbReference type="EMBL" id="SPD73456.1"/>
    </source>
</evidence>
<accession>A0A445MVF2</accession>
<dbReference type="EMBL" id="OJIN01000101">
    <property type="protein sequence ID" value="SPD73456.1"/>
    <property type="molecule type" value="Genomic_DNA"/>
</dbReference>
<sequence length="50" mass="6011">MECLNLFYHEQVRFGQEDDAYMMEVGLTPNDRENKLLCTNYLHTNLGMRR</sequence>
<gene>
    <name evidence="1" type="ORF">PITCH_A190032</name>
</gene>
<proteinExistence type="predicted"/>
<organism evidence="1">
    <name type="scientific">uncultured Desulfobacterium sp</name>
    <dbReference type="NCBI Taxonomy" id="201089"/>
    <lineage>
        <taxon>Bacteria</taxon>
        <taxon>Pseudomonadati</taxon>
        <taxon>Thermodesulfobacteriota</taxon>
        <taxon>Desulfobacteria</taxon>
        <taxon>Desulfobacterales</taxon>
        <taxon>Desulfobacteriaceae</taxon>
        <taxon>Desulfobacterium</taxon>
        <taxon>environmental samples</taxon>
    </lineage>
</organism>